<accession>A0ABT3MSV2</accession>
<protein>
    <submittedName>
        <fullName evidence="2">DUF3450 domain-containing protein</fullName>
    </submittedName>
</protein>
<keyword evidence="1" id="KW-0175">Coiled coil</keyword>
<evidence type="ECO:0000313" key="3">
    <source>
        <dbReference type="Proteomes" id="UP001209854"/>
    </source>
</evidence>
<reference evidence="2 3" key="1">
    <citation type="submission" date="2022-10" db="EMBL/GenBank/DDBJ databases">
        <title>High-quality genome sequences of two octocoral-associated bacteria, Endozoicomonas euniceicola EF212 and Endozoicomonas gorgoniicola PS125.</title>
        <authorList>
            <person name="Chiou Y.-J."/>
            <person name="Chen Y.-H."/>
        </authorList>
    </citation>
    <scope>NUCLEOTIDE SEQUENCE [LARGE SCALE GENOMIC DNA]</scope>
    <source>
        <strain evidence="2 3">PS125</strain>
    </source>
</reference>
<organism evidence="2 3">
    <name type="scientific">Endozoicomonas gorgoniicola</name>
    <dbReference type="NCBI Taxonomy" id="1234144"/>
    <lineage>
        <taxon>Bacteria</taxon>
        <taxon>Pseudomonadati</taxon>
        <taxon>Pseudomonadota</taxon>
        <taxon>Gammaproteobacteria</taxon>
        <taxon>Oceanospirillales</taxon>
        <taxon>Endozoicomonadaceae</taxon>
        <taxon>Endozoicomonas</taxon>
    </lineage>
</organism>
<keyword evidence="3" id="KW-1185">Reference proteome</keyword>
<feature type="coiled-coil region" evidence="1">
    <location>
        <begin position="63"/>
        <end position="118"/>
    </location>
</feature>
<dbReference type="EMBL" id="JAPFCC010000001">
    <property type="protein sequence ID" value="MCW7552459.1"/>
    <property type="molecule type" value="Genomic_DNA"/>
</dbReference>
<evidence type="ECO:0000256" key="1">
    <source>
        <dbReference type="SAM" id="Coils"/>
    </source>
</evidence>
<evidence type="ECO:0000313" key="2">
    <source>
        <dbReference type="EMBL" id="MCW7552459.1"/>
    </source>
</evidence>
<gene>
    <name evidence="2" type="ORF">NX722_07335</name>
</gene>
<dbReference type="InterPro" id="IPR016866">
    <property type="entry name" value="UCP028069"/>
</dbReference>
<dbReference type="Proteomes" id="UP001209854">
    <property type="component" value="Unassembled WGS sequence"/>
</dbReference>
<name>A0ABT3MSV2_9GAMM</name>
<comment type="caution">
    <text evidence="2">The sequence shown here is derived from an EMBL/GenBank/DDBJ whole genome shotgun (WGS) entry which is preliminary data.</text>
</comment>
<dbReference type="Pfam" id="PF11932">
    <property type="entry name" value="DUF3450"/>
    <property type="match status" value="1"/>
</dbReference>
<proteinExistence type="predicted"/>
<sequence>MSKPHYKKRTHFMSVCNRRTHKPVFILYFLLFIPFAAQSVSLKDINKADQGGLNASKSAQMSIAAIDEQIQQKQAEYTQINRETRIAKKYQQQLESQISQLEQALATLNKQRGTLRQTRTHLAPLMDEMFVTLEQLIYADSPFLIEERALRLQQLKVTLSNPTLSLAEKMTRLLDAYQVELSYGYSVSSYQGQLENQQLVTFLRVGRLGFYYLTQDGESFRWLPEKGWQALDSHWTESLEKAVATATGESIPALMTLPDSGAR</sequence>
<dbReference type="RefSeq" id="WP_262567418.1">
    <property type="nucleotide sequence ID" value="NZ_JAPFCC010000001.1"/>
</dbReference>